<comment type="caution">
    <text evidence="2">The sequence shown here is derived from an EMBL/GenBank/DDBJ whole genome shotgun (WGS) entry which is preliminary data.</text>
</comment>
<gene>
    <name evidence="2" type="ORF">DFR47_102264</name>
</gene>
<accession>A0A366E592</accession>
<evidence type="ECO:0000313" key="2">
    <source>
        <dbReference type="EMBL" id="RBO97482.1"/>
    </source>
</evidence>
<organism evidence="2 3">
    <name type="scientific">Pseudochrobactrum asaccharolyticum</name>
    <dbReference type="NCBI Taxonomy" id="354351"/>
    <lineage>
        <taxon>Bacteria</taxon>
        <taxon>Pseudomonadati</taxon>
        <taxon>Pseudomonadota</taxon>
        <taxon>Alphaproteobacteria</taxon>
        <taxon>Hyphomicrobiales</taxon>
        <taxon>Brucellaceae</taxon>
        <taxon>Pseudochrobactrum</taxon>
    </lineage>
</organism>
<evidence type="ECO:0000313" key="3">
    <source>
        <dbReference type="Proteomes" id="UP000252893"/>
    </source>
</evidence>
<evidence type="ECO:0000256" key="1">
    <source>
        <dbReference type="SAM" id="Phobius"/>
    </source>
</evidence>
<dbReference type="RefSeq" id="WP_162930286.1">
    <property type="nucleotide sequence ID" value="NZ_JBHEEG010000002.1"/>
</dbReference>
<sequence length="55" mass="5993">MYDGVPAQWQKPADQMKNRTDEAAFVFLGIFLAGLAVPAAFLIWAITSSLFAVFG</sequence>
<dbReference type="AlphaFoldDB" id="A0A366E592"/>
<reference evidence="2 3" key="1">
    <citation type="submission" date="2018-06" db="EMBL/GenBank/DDBJ databases">
        <title>Genomic Encyclopedia of Type Strains, Phase IV (KMG-IV): sequencing the most valuable type-strain genomes for metagenomic binning, comparative biology and taxonomic classification.</title>
        <authorList>
            <person name="Goeker M."/>
        </authorList>
    </citation>
    <scope>NUCLEOTIDE SEQUENCE [LARGE SCALE GENOMIC DNA]</scope>
    <source>
        <strain evidence="2 3">DSM 25619</strain>
    </source>
</reference>
<keyword evidence="1" id="KW-0812">Transmembrane</keyword>
<keyword evidence="3" id="KW-1185">Reference proteome</keyword>
<dbReference type="Proteomes" id="UP000252893">
    <property type="component" value="Unassembled WGS sequence"/>
</dbReference>
<keyword evidence="1" id="KW-0472">Membrane</keyword>
<dbReference type="EMBL" id="QNRH01000002">
    <property type="protein sequence ID" value="RBO97482.1"/>
    <property type="molecule type" value="Genomic_DNA"/>
</dbReference>
<feature type="transmembrane region" description="Helical" evidence="1">
    <location>
        <begin position="25"/>
        <end position="46"/>
    </location>
</feature>
<proteinExistence type="predicted"/>
<protein>
    <submittedName>
        <fullName evidence="2">Uncharacterized protein</fullName>
    </submittedName>
</protein>
<keyword evidence="1" id="KW-1133">Transmembrane helix</keyword>
<name>A0A366E592_9HYPH</name>